<reference evidence="6 7" key="1">
    <citation type="submission" date="2013-09" db="EMBL/GenBank/DDBJ databases">
        <title>Corchorus capsularis genome sequencing.</title>
        <authorList>
            <person name="Alam M."/>
            <person name="Haque M.S."/>
            <person name="Islam M.S."/>
            <person name="Emdad E.M."/>
            <person name="Islam M.M."/>
            <person name="Ahmed B."/>
            <person name="Halim A."/>
            <person name="Hossen Q.M.M."/>
            <person name="Hossain M.Z."/>
            <person name="Ahmed R."/>
            <person name="Khan M.M."/>
            <person name="Islam R."/>
            <person name="Rashid M.M."/>
            <person name="Khan S.A."/>
            <person name="Rahman M.S."/>
            <person name="Alam M."/>
        </authorList>
    </citation>
    <scope>NUCLEOTIDE SEQUENCE [LARGE SCALE GENOMIC DNA]</scope>
    <source>
        <strain evidence="7">cv. CVL-1</strain>
        <tissue evidence="6">Whole seedling</tissue>
    </source>
</reference>
<dbReference type="EC" id="2.4.1.-" evidence="5"/>
<dbReference type="EMBL" id="AWWV01008485">
    <property type="protein sequence ID" value="OMO90209.1"/>
    <property type="molecule type" value="Genomic_DNA"/>
</dbReference>
<comment type="similarity">
    <text evidence="1 4">Belongs to the UDP-glycosyltransferase family.</text>
</comment>
<organism evidence="6 7">
    <name type="scientific">Corchorus capsularis</name>
    <name type="common">Jute</name>
    <dbReference type="NCBI Taxonomy" id="210143"/>
    <lineage>
        <taxon>Eukaryota</taxon>
        <taxon>Viridiplantae</taxon>
        <taxon>Streptophyta</taxon>
        <taxon>Embryophyta</taxon>
        <taxon>Tracheophyta</taxon>
        <taxon>Spermatophyta</taxon>
        <taxon>Magnoliopsida</taxon>
        <taxon>eudicotyledons</taxon>
        <taxon>Gunneridae</taxon>
        <taxon>Pentapetalae</taxon>
        <taxon>rosids</taxon>
        <taxon>malvids</taxon>
        <taxon>Malvales</taxon>
        <taxon>Malvaceae</taxon>
        <taxon>Grewioideae</taxon>
        <taxon>Apeibeae</taxon>
        <taxon>Corchorus</taxon>
    </lineage>
</organism>
<dbReference type="PROSITE" id="PS00375">
    <property type="entry name" value="UDPGT"/>
    <property type="match status" value="1"/>
</dbReference>
<dbReference type="CDD" id="cd03784">
    <property type="entry name" value="GT1_Gtf-like"/>
    <property type="match status" value="1"/>
</dbReference>
<protein>
    <recommendedName>
        <fullName evidence="5">Glycosyltransferase</fullName>
        <ecNumber evidence="5">2.4.1.-</ecNumber>
    </recommendedName>
</protein>
<keyword evidence="3 4" id="KW-0808">Transferase</keyword>
<dbReference type="OrthoDB" id="5835829at2759"/>
<accession>A0A1R3J5S7</accession>
<evidence type="ECO:0000313" key="6">
    <source>
        <dbReference type="EMBL" id="OMO90209.1"/>
    </source>
</evidence>
<dbReference type="OMA" id="QTELAWG"/>
<evidence type="ECO:0000256" key="5">
    <source>
        <dbReference type="RuleBase" id="RU362057"/>
    </source>
</evidence>
<dbReference type="Gramene" id="OMO90209">
    <property type="protein sequence ID" value="OMO90209"/>
    <property type="gene ID" value="CCACVL1_07465"/>
</dbReference>
<comment type="caution">
    <text evidence="6">The sequence shown here is derived from an EMBL/GenBank/DDBJ whole genome shotgun (WGS) entry which is preliminary data.</text>
</comment>
<dbReference type="AlphaFoldDB" id="A0A1R3J5S7"/>
<dbReference type="PANTHER" id="PTHR48046">
    <property type="entry name" value="UDP-GLYCOSYLTRANSFERASE 72E1"/>
    <property type="match status" value="1"/>
</dbReference>
<evidence type="ECO:0000256" key="3">
    <source>
        <dbReference type="ARBA" id="ARBA00022679"/>
    </source>
</evidence>
<sequence length="479" mass="52672">MEKQGIKPHVAVLPSVGMGHLIPLLELGKRLALHHGFRVTLLLITTNTPPSAAQHQLLCSPDIPSDLHILKLPPVDVDQVTSHDMLIMTRLCVITEHSLIGSLKSVLVALGGLGQTRALVTDFFSTQAFDICNELSIPAYLFCTTCIAFSAFALYLPKLDSDVVEGEFIDLPEPIEVPGCSPVRTEDLLGQVRNRKSDEYKWFYFHVSRMPLASGILVNSWEELEPVSLKAIKENPYFKHIPTPPVYPVGPLIKQQETLSRVDVECLEWLDKQPPDSVLFVALGSGGTLSLEQQNELAMGLELSQQRFIWVVRHPTDVTASGTFFVDSVDMDDPRGYLPEGFLSRTQGVGLVVPSWGSQVAILGHPSTGGFLSHCGWNSSLESIAHGVPIITWPLYAEQRMNATMLVDDIGVALKLEKGAGGQEIARVVRMVMEGEQGQVIRNRAKQLKQSAAKAVDIMNGSSHHSLSFVSNLWKTTYI</sequence>
<dbReference type="GO" id="GO:0008194">
    <property type="term" value="F:UDP-glycosyltransferase activity"/>
    <property type="evidence" value="ECO:0007669"/>
    <property type="project" value="InterPro"/>
</dbReference>
<dbReference type="Proteomes" id="UP000188268">
    <property type="component" value="Unassembled WGS sequence"/>
</dbReference>
<dbReference type="SUPFAM" id="SSF53756">
    <property type="entry name" value="UDP-Glycosyltransferase/glycogen phosphorylase"/>
    <property type="match status" value="1"/>
</dbReference>
<dbReference type="FunFam" id="3.40.50.2000:FF:000056">
    <property type="entry name" value="Glycosyltransferase"/>
    <property type="match status" value="1"/>
</dbReference>
<dbReference type="Pfam" id="PF00201">
    <property type="entry name" value="UDPGT"/>
    <property type="match status" value="1"/>
</dbReference>
<proteinExistence type="inferred from homology"/>
<evidence type="ECO:0000313" key="7">
    <source>
        <dbReference type="Proteomes" id="UP000188268"/>
    </source>
</evidence>
<evidence type="ECO:0000256" key="2">
    <source>
        <dbReference type="ARBA" id="ARBA00022676"/>
    </source>
</evidence>
<dbReference type="PANTHER" id="PTHR48046:SF4">
    <property type="entry name" value="GLYCOSYLTRANSFERASE"/>
    <property type="match status" value="1"/>
</dbReference>
<evidence type="ECO:0000256" key="1">
    <source>
        <dbReference type="ARBA" id="ARBA00009995"/>
    </source>
</evidence>
<keyword evidence="2 4" id="KW-0328">Glycosyltransferase</keyword>
<keyword evidence="7" id="KW-1185">Reference proteome</keyword>
<dbReference type="FunFam" id="3.40.50.2000:FF:000054">
    <property type="entry name" value="Glycosyltransferase"/>
    <property type="match status" value="1"/>
</dbReference>
<dbReference type="Gene3D" id="3.40.50.2000">
    <property type="entry name" value="Glycogen Phosphorylase B"/>
    <property type="match status" value="2"/>
</dbReference>
<evidence type="ECO:0000256" key="4">
    <source>
        <dbReference type="RuleBase" id="RU003718"/>
    </source>
</evidence>
<gene>
    <name evidence="6" type="ORF">CCACVL1_07465</name>
</gene>
<dbReference type="InterPro" id="IPR002213">
    <property type="entry name" value="UDP_glucos_trans"/>
</dbReference>
<dbReference type="STRING" id="210143.A0A1R3J5S7"/>
<name>A0A1R3J5S7_COCAP</name>
<dbReference type="InterPro" id="IPR035595">
    <property type="entry name" value="UDP_glycos_trans_CS"/>
</dbReference>